<comment type="caution">
    <text evidence="1">The sequence shown here is derived from an EMBL/GenBank/DDBJ whole genome shotgun (WGS) entry which is preliminary data.</text>
</comment>
<dbReference type="PATRIC" id="fig|1365253.3.peg.2369"/>
<evidence type="ECO:0008006" key="3">
    <source>
        <dbReference type="Google" id="ProtNLM"/>
    </source>
</evidence>
<proteinExistence type="predicted"/>
<sequence length="214" mass="24202">MLGSHLEFGYGVNPLISGHLVSASFELMLSQQQAKQTQAFLTLESGMEVLNLQYESGIHFQLSSRQYYEAVGPSYFEHAKQMAEEADLDVKFIQGDRRYLRCRDKYDRVFLTLSCFEMHNNAVNLMIIKEIATSIKVGGRLLLVVSDHSSANIQCTCTAQVLELKEVWHSNKELSKLFEACGLVPKKWYIGIEHPTLVAGFEQVFAIAEKANVF</sequence>
<gene>
    <name evidence="1" type="ORF">N482_09730</name>
</gene>
<dbReference type="RefSeq" id="WP_063377049.1">
    <property type="nucleotide sequence ID" value="NZ_AUXT01000154.1"/>
</dbReference>
<reference evidence="1 2" key="1">
    <citation type="submission" date="2013-07" db="EMBL/GenBank/DDBJ databases">
        <title>Comparative Genomic and Metabolomic Analysis of Twelve Strains of Pseudoalteromonas luteoviolacea.</title>
        <authorList>
            <person name="Vynne N.G."/>
            <person name="Mansson M."/>
            <person name="Gram L."/>
        </authorList>
    </citation>
    <scope>NUCLEOTIDE SEQUENCE [LARGE SCALE GENOMIC DNA]</scope>
    <source>
        <strain evidence="1 2">NCIMB 1942</strain>
    </source>
</reference>
<dbReference type="OrthoDB" id="9804312at2"/>
<name>A0A161XW58_9GAMM</name>
<dbReference type="EMBL" id="AUXT01000154">
    <property type="protein sequence ID" value="KZN47429.1"/>
    <property type="molecule type" value="Genomic_DNA"/>
</dbReference>
<protein>
    <recommendedName>
        <fullName evidence="3">Methyltransferase domain-containing protein</fullName>
    </recommendedName>
</protein>
<dbReference type="Gene3D" id="3.40.50.150">
    <property type="entry name" value="Vaccinia Virus protein VP39"/>
    <property type="match status" value="1"/>
</dbReference>
<accession>A0A161XW58</accession>
<evidence type="ECO:0000313" key="2">
    <source>
        <dbReference type="Proteomes" id="UP000076587"/>
    </source>
</evidence>
<dbReference type="Proteomes" id="UP000076587">
    <property type="component" value="Unassembled WGS sequence"/>
</dbReference>
<evidence type="ECO:0000313" key="1">
    <source>
        <dbReference type="EMBL" id="KZN47429.1"/>
    </source>
</evidence>
<organism evidence="1 2">
    <name type="scientific">Pseudoalteromonas luteoviolacea NCIMB 1942</name>
    <dbReference type="NCBI Taxonomy" id="1365253"/>
    <lineage>
        <taxon>Bacteria</taxon>
        <taxon>Pseudomonadati</taxon>
        <taxon>Pseudomonadota</taxon>
        <taxon>Gammaproteobacteria</taxon>
        <taxon>Alteromonadales</taxon>
        <taxon>Pseudoalteromonadaceae</taxon>
        <taxon>Pseudoalteromonas</taxon>
    </lineage>
</organism>
<dbReference type="InterPro" id="IPR029063">
    <property type="entry name" value="SAM-dependent_MTases_sf"/>
</dbReference>
<dbReference type="AlphaFoldDB" id="A0A161XW58"/>
<dbReference type="SUPFAM" id="SSF53335">
    <property type="entry name" value="S-adenosyl-L-methionine-dependent methyltransferases"/>
    <property type="match status" value="1"/>
</dbReference>